<evidence type="ECO:0000256" key="2">
    <source>
        <dbReference type="SAM" id="SignalP"/>
    </source>
</evidence>
<dbReference type="Gene3D" id="3.40.190.170">
    <property type="entry name" value="Bacterial extracellular solute-binding protein, family 7"/>
    <property type="match status" value="1"/>
</dbReference>
<comment type="caution">
    <text evidence="3">The sequence shown here is derived from an EMBL/GenBank/DDBJ whole genome shotgun (WGS) entry which is preliminary data.</text>
</comment>
<evidence type="ECO:0000256" key="1">
    <source>
        <dbReference type="ARBA" id="ARBA00022729"/>
    </source>
</evidence>
<dbReference type="InterPro" id="IPR004682">
    <property type="entry name" value="TRAP_DctP"/>
</dbReference>
<name>A0A968GC75_9SPIO</name>
<keyword evidence="1 2" id="KW-0732">Signal</keyword>
<keyword evidence="4" id="KW-1185">Reference proteome</keyword>
<evidence type="ECO:0000313" key="3">
    <source>
        <dbReference type="EMBL" id="NIZ40721.1"/>
    </source>
</evidence>
<organism evidence="3 4">
    <name type="scientific">Entomospira entomophila</name>
    <dbReference type="NCBI Taxonomy" id="2719988"/>
    <lineage>
        <taxon>Bacteria</taxon>
        <taxon>Pseudomonadati</taxon>
        <taxon>Spirochaetota</taxon>
        <taxon>Spirochaetia</taxon>
        <taxon>Spirochaetales</taxon>
        <taxon>Spirochaetaceae</taxon>
        <taxon>Entomospira</taxon>
    </lineage>
</organism>
<dbReference type="PIRSF" id="PIRSF006470">
    <property type="entry name" value="DctB"/>
    <property type="match status" value="1"/>
</dbReference>
<sequence length="326" mass="37153">MMKRWVVMGLGLLMMACGKGAGDSITLRVGHNHTQTNPSHLALEFFAREVAERSDGTMKVQIFPNGTLGDDRVMMEQVQRGSLDMVRVSAGTLENFDDNFTLFSLPYLFTSEEHFLNVMRSDLIDGIYSVNSDKNDFRVLTYQDTGVRSFYTRFPIHTPEDLRGKKIRVMSSQNMIRMMELLGATATPLPYGEVYMALQQGMVDGAENNPQALTLDKHGEVAKFFVYSKHLRLPDFVVMSEKSWQKLSPEQQKIVKEAMIASTAYHHELWNAAIEQMVSEARDKMGVTFLEVDEELFVQRIQPIYDDLAKNNPRLYTLVEEIRAMG</sequence>
<feature type="chain" id="PRO_5036810154" evidence="2">
    <location>
        <begin position="22"/>
        <end position="326"/>
    </location>
</feature>
<dbReference type="AlphaFoldDB" id="A0A968GC75"/>
<dbReference type="CDD" id="cd13671">
    <property type="entry name" value="PBP2_TRAP_SBP_like_3"/>
    <property type="match status" value="1"/>
</dbReference>
<proteinExistence type="predicted"/>
<dbReference type="PROSITE" id="PS51257">
    <property type="entry name" value="PROKAR_LIPOPROTEIN"/>
    <property type="match status" value="1"/>
</dbReference>
<dbReference type="PANTHER" id="PTHR33376">
    <property type="match status" value="1"/>
</dbReference>
<evidence type="ECO:0000313" key="4">
    <source>
        <dbReference type="Proteomes" id="UP000711995"/>
    </source>
</evidence>
<dbReference type="Proteomes" id="UP000711995">
    <property type="component" value="Unassembled WGS sequence"/>
</dbReference>
<feature type="signal peptide" evidence="2">
    <location>
        <begin position="1"/>
        <end position="21"/>
    </location>
</feature>
<dbReference type="NCBIfam" id="TIGR00787">
    <property type="entry name" value="dctP"/>
    <property type="match status" value="1"/>
</dbReference>
<dbReference type="GO" id="GO:0055085">
    <property type="term" value="P:transmembrane transport"/>
    <property type="evidence" value="ECO:0007669"/>
    <property type="project" value="InterPro"/>
</dbReference>
<dbReference type="GO" id="GO:0030288">
    <property type="term" value="C:outer membrane-bounded periplasmic space"/>
    <property type="evidence" value="ECO:0007669"/>
    <property type="project" value="InterPro"/>
</dbReference>
<dbReference type="Pfam" id="PF03480">
    <property type="entry name" value="DctP"/>
    <property type="match status" value="1"/>
</dbReference>
<accession>A0A968GC75</accession>
<dbReference type="GO" id="GO:0030246">
    <property type="term" value="F:carbohydrate binding"/>
    <property type="evidence" value="ECO:0007669"/>
    <property type="project" value="TreeGrafter"/>
</dbReference>
<gene>
    <name evidence="3" type="ORF">HCT14_04250</name>
</gene>
<reference evidence="3 4" key="1">
    <citation type="submission" date="2020-03" db="EMBL/GenBank/DDBJ databases">
        <title>Spirochaetal bacteria isolated from arthropods constitute a novel genus Entomospira genus novum within the order Spirochaetales.</title>
        <authorList>
            <person name="Grana-Miraglia L."/>
            <person name="Sikutova S."/>
            <person name="Fingerle V."/>
            <person name="Sing A."/>
            <person name="Castillo-Ramirez S."/>
            <person name="Margos G."/>
            <person name="Rudolf I."/>
        </authorList>
    </citation>
    <scope>NUCLEOTIDE SEQUENCE [LARGE SCALE GENOMIC DNA]</scope>
    <source>
        <strain evidence="3 4">BR193</strain>
    </source>
</reference>
<dbReference type="NCBIfam" id="NF037995">
    <property type="entry name" value="TRAP_S1"/>
    <property type="match status" value="1"/>
</dbReference>
<dbReference type="RefSeq" id="WP_167700304.1">
    <property type="nucleotide sequence ID" value="NZ_CP118174.1"/>
</dbReference>
<dbReference type="InterPro" id="IPR038404">
    <property type="entry name" value="TRAP_DctP_sf"/>
</dbReference>
<dbReference type="InterPro" id="IPR018389">
    <property type="entry name" value="DctP_fam"/>
</dbReference>
<dbReference type="SUPFAM" id="SSF53850">
    <property type="entry name" value="Periplasmic binding protein-like II"/>
    <property type="match status" value="1"/>
</dbReference>
<dbReference type="EMBL" id="JAATLJ010000001">
    <property type="protein sequence ID" value="NIZ40721.1"/>
    <property type="molecule type" value="Genomic_DNA"/>
</dbReference>
<protein>
    <submittedName>
        <fullName evidence="3">TRAP transporter substrate-binding protein</fullName>
    </submittedName>
</protein>
<dbReference type="PANTHER" id="PTHR33376:SF2">
    <property type="entry name" value="DICARBOXYLATE-BINDING PERIPLASMIC PROTEIN"/>
    <property type="match status" value="1"/>
</dbReference>